<evidence type="ECO:0000313" key="1">
    <source>
        <dbReference type="EMBL" id="GAV08298.1"/>
    </source>
</evidence>
<comment type="caution">
    <text evidence="1">The sequence shown here is derived from an EMBL/GenBank/DDBJ whole genome shotgun (WGS) entry which is preliminary data.</text>
</comment>
<accession>A0A1D1W7U6</accession>
<sequence length="87" mass="9530">MSSTNTHCPVSKLEHGLSFSTIGLSKARALFEEAQVEDKKSEKDSTARLNASVATIVSDPIHQYCRRLYHIYTSAHTQDAGVHDIAG</sequence>
<dbReference type="EMBL" id="BDGG01000017">
    <property type="protein sequence ID" value="GAV08298.1"/>
    <property type="molecule type" value="Genomic_DNA"/>
</dbReference>
<dbReference type="AlphaFoldDB" id="A0A1D1W7U6"/>
<name>A0A1D1W7U6_RAMVA</name>
<evidence type="ECO:0000313" key="2">
    <source>
        <dbReference type="Proteomes" id="UP000186922"/>
    </source>
</evidence>
<protein>
    <submittedName>
        <fullName evidence="1">Uncharacterized protein</fullName>
    </submittedName>
</protein>
<organism evidence="1 2">
    <name type="scientific">Ramazzottius varieornatus</name>
    <name type="common">Water bear</name>
    <name type="synonym">Tardigrade</name>
    <dbReference type="NCBI Taxonomy" id="947166"/>
    <lineage>
        <taxon>Eukaryota</taxon>
        <taxon>Metazoa</taxon>
        <taxon>Ecdysozoa</taxon>
        <taxon>Tardigrada</taxon>
        <taxon>Eutardigrada</taxon>
        <taxon>Parachela</taxon>
        <taxon>Hypsibioidea</taxon>
        <taxon>Ramazzottiidae</taxon>
        <taxon>Ramazzottius</taxon>
    </lineage>
</organism>
<reference evidence="1 2" key="1">
    <citation type="journal article" date="2016" name="Nat. Commun.">
        <title>Extremotolerant tardigrade genome and improved radiotolerance of human cultured cells by tardigrade-unique protein.</title>
        <authorList>
            <person name="Hashimoto T."/>
            <person name="Horikawa D.D."/>
            <person name="Saito Y."/>
            <person name="Kuwahara H."/>
            <person name="Kozuka-Hata H."/>
            <person name="Shin-I T."/>
            <person name="Minakuchi Y."/>
            <person name="Ohishi K."/>
            <person name="Motoyama A."/>
            <person name="Aizu T."/>
            <person name="Enomoto A."/>
            <person name="Kondo K."/>
            <person name="Tanaka S."/>
            <person name="Hara Y."/>
            <person name="Koshikawa S."/>
            <person name="Sagara H."/>
            <person name="Miura T."/>
            <person name="Yokobori S."/>
            <person name="Miyagawa K."/>
            <person name="Suzuki Y."/>
            <person name="Kubo T."/>
            <person name="Oyama M."/>
            <person name="Kohara Y."/>
            <person name="Fujiyama A."/>
            <person name="Arakawa K."/>
            <person name="Katayama T."/>
            <person name="Toyoda A."/>
            <person name="Kunieda T."/>
        </authorList>
    </citation>
    <scope>NUCLEOTIDE SEQUENCE [LARGE SCALE GENOMIC DNA]</scope>
    <source>
        <strain evidence="1 2">YOKOZUNA-1</strain>
    </source>
</reference>
<gene>
    <name evidence="1" type="primary">RvY_18013-1</name>
    <name evidence="1" type="synonym">RvY_18013.1</name>
    <name evidence="1" type="ORF">RvY_18013</name>
</gene>
<dbReference type="Proteomes" id="UP000186922">
    <property type="component" value="Unassembled WGS sequence"/>
</dbReference>
<proteinExistence type="predicted"/>
<keyword evidence="2" id="KW-1185">Reference proteome</keyword>